<evidence type="ECO:0000256" key="3">
    <source>
        <dbReference type="ARBA" id="ARBA00022989"/>
    </source>
</evidence>
<keyword evidence="4 7" id="KW-0472">Membrane</keyword>
<feature type="transmembrane region" description="Helical" evidence="7">
    <location>
        <begin position="296"/>
        <end position="314"/>
    </location>
</feature>
<evidence type="ECO:0000313" key="9">
    <source>
        <dbReference type="EMBL" id="TGO85294.1"/>
    </source>
</evidence>
<dbReference type="GO" id="GO:0016020">
    <property type="term" value="C:membrane"/>
    <property type="evidence" value="ECO:0007669"/>
    <property type="project" value="UniProtKB-SubCell"/>
</dbReference>
<feature type="domain" description="Rhodopsin" evidence="8">
    <location>
        <begin position="118"/>
        <end position="358"/>
    </location>
</feature>
<feature type="transmembrane region" description="Helical" evidence="7">
    <location>
        <begin position="260"/>
        <end position="284"/>
    </location>
</feature>
<evidence type="ECO:0000256" key="1">
    <source>
        <dbReference type="ARBA" id="ARBA00004141"/>
    </source>
</evidence>
<feature type="region of interest" description="Disordered" evidence="6">
    <location>
        <begin position="430"/>
        <end position="457"/>
    </location>
</feature>
<organism evidence="9 10">
    <name type="scientific">Botrytis porri</name>
    <dbReference type="NCBI Taxonomy" id="87229"/>
    <lineage>
        <taxon>Eukaryota</taxon>
        <taxon>Fungi</taxon>
        <taxon>Dikarya</taxon>
        <taxon>Ascomycota</taxon>
        <taxon>Pezizomycotina</taxon>
        <taxon>Leotiomycetes</taxon>
        <taxon>Helotiales</taxon>
        <taxon>Sclerotiniaceae</taxon>
        <taxon>Botrytis</taxon>
    </lineage>
</organism>
<feature type="compositionally biased region" description="Basic and acidic residues" evidence="6">
    <location>
        <begin position="442"/>
        <end position="452"/>
    </location>
</feature>
<dbReference type="InterPro" id="IPR049326">
    <property type="entry name" value="Rhodopsin_dom_fungi"/>
</dbReference>
<dbReference type="Proteomes" id="UP000297280">
    <property type="component" value="Unassembled WGS sequence"/>
</dbReference>
<feature type="transmembrane region" description="Helical" evidence="7">
    <location>
        <begin position="212"/>
        <end position="231"/>
    </location>
</feature>
<reference evidence="9 10" key="1">
    <citation type="submission" date="2017-12" db="EMBL/GenBank/DDBJ databases">
        <title>Comparative genomics of Botrytis spp.</title>
        <authorList>
            <person name="Valero-Jimenez C.A."/>
            <person name="Tapia P."/>
            <person name="Veloso J."/>
            <person name="Silva-Moreno E."/>
            <person name="Staats M."/>
            <person name="Valdes J.H."/>
            <person name="Van Kan J.A.L."/>
        </authorList>
    </citation>
    <scope>NUCLEOTIDE SEQUENCE [LARGE SCALE GENOMIC DNA]</scope>
    <source>
        <strain evidence="9 10">MUCL3349</strain>
    </source>
</reference>
<dbReference type="InterPro" id="IPR052337">
    <property type="entry name" value="SAT4-like"/>
</dbReference>
<accession>A0A4Z1KNR1</accession>
<feature type="transmembrane region" description="Helical" evidence="7">
    <location>
        <begin position="179"/>
        <end position="200"/>
    </location>
</feature>
<comment type="similarity">
    <text evidence="5">Belongs to the SAT4 family.</text>
</comment>
<evidence type="ECO:0000259" key="8">
    <source>
        <dbReference type="Pfam" id="PF20684"/>
    </source>
</evidence>
<sequence>MVHRLILSGNLGVPRLARCGRAGYSLFVAHYGRIHSLDTTISPIVEALVAKRVNLFGTEVEHAVEAVFHPLIYVEPLGSKSETFTHYDEVAYIMEGRQIQILTVVTVGLFFSWLSVGLRCYTRTIVSRTFGSDDYWILLGLAGHTAASVFAYLGVNYGIGVHAVQLTYDQLINAAKYQVIVELGYILCTAIIKTSVGLLLLRITSVKTFYKYLIWTSLVIVWIWTIVTFAIGCAQCRPLKAAWDTVTPGVCLEPRIIANFAYAISAETIFFDWLFALLPIPMLWKIKMSLRLKFSIMIILSLGIVASAVTIVRLKYLVAFLNVTDSLYSIAPVFIWSTIEIALGIVAASIATLRPLLRSWKILGFSSEESSDTEPGGPRSGSWSGFKKTPPGGSNPIASRQSNELTLGTTIHTQSSNLKTVTSWSGQSGYSEERILGSPNRRFTDNERRGERENEEYELVSRPNDRIEKRTEIQIEYDERMSYLERDMV</sequence>
<feature type="transmembrane region" description="Helical" evidence="7">
    <location>
        <begin position="134"/>
        <end position="159"/>
    </location>
</feature>
<evidence type="ECO:0000256" key="5">
    <source>
        <dbReference type="ARBA" id="ARBA00038359"/>
    </source>
</evidence>
<dbReference type="AlphaFoldDB" id="A0A4Z1KNR1"/>
<dbReference type="PANTHER" id="PTHR33048">
    <property type="entry name" value="PTH11-LIKE INTEGRAL MEMBRANE PROTEIN (AFU_ORTHOLOGUE AFUA_5G11245)"/>
    <property type="match status" value="1"/>
</dbReference>
<keyword evidence="2 7" id="KW-0812">Transmembrane</keyword>
<dbReference type="Pfam" id="PF20684">
    <property type="entry name" value="Fung_rhodopsin"/>
    <property type="match status" value="1"/>
</dbReference>
<proteinExistence type="inferred from homology"/>
<comment type="subcellular location">
    <subcellularLocation>
        <location evidence="1">Membrane</location>
        <topology evidence="1">Multi-pass membrane protein</topology>
    </subcellularLocation>
</comment>
<feature type="region of interest" description="Disordered" evidence="6">
    <location>
        <begin position="367"/>
        <end position="400"/>
    </location>
</feature>
<evidence type="ECO:0000256" key="4">
    <source>
        <dbReference type="ARBA" id="ARBA00023136"/>
    </source>
</evidence>
<name>A0A4Z1KNR1_9HELO</name>
<dbReference type="PANTHER" id="PTHR33048:SF96">
    <property type="entry name" value="INTEGRAL MEMBRANE PROTEIN"/>
    <property type="match status" value="1"/>
</dbReference>
<comment type="caution">
    <text evidence="9">The sequence shown here is derived from an EMBL/GenBank/DDBJ whole genome shotgun (WGS) entry which is preliminary data.</text>
</comment>
<evidence type="ECO:0000256" key="7">
    <source>
        <dbReference type="SAM" id="Phobius"/>
    </source>
</evidence>
<keyword evidence="3 7" id="KW-1133">Transmembrane helix</keyword>
<protein>
    <recommendedName>
        <fullName evidence="8">Rhodopsin domain-containing protein</fullName>
    </recommendedName>
</protein>
<feature type="transmembrane region" description="Helical" evidence="7">
    <location>
        <begin position="99"/>
        <end position="122"/>
    </location>
</feature>
<dbReference type="EMBL" id="PQXO01000410">
    <property type="protein sequence ID" value="TGO85294.1"/>
    <property type="molecule type" value="Genomic_DNA"/>
</dbReference>
<evidence type="ECO:0000313" key="10">
    <source>
        <dbReference type="Proteomes" id="UP000297280"/>
    </source>
</evidence>
<feature type="transmembrane region" description="Helical" evidence="7">
    <location>
        <begin position="334"/>
        <end position="353"/>
    </location>
</feature>
<keyword evidence="10" id="KW-1185">Reference proteome</keyword>
<gene>
    <name evidence="9" type="ORF">BPOR_0411g00030</name>
</gene>
<evidence type="ECO:0000256" key="2">
    <source>
        <dbReference type="ARBA" id="ARBA00022692"/>
    </source>
</evidence>
<evidence type="ECO:0000256" key="6">
    <source>
        <dbReference type="SAM" id="MobiDB-lite"/>
    </source>
</evidence>